<evidence type="ECO:0000313" key="3">
    <source>
        <dbReference type="Proteomes" id="UP001175261"/>
    </source>
</evidence>
<feature type="region of interest" description="Disordered" evidence="1">
    <location>
        <begin position="402"/>
        <end position="463"/>
    </location>
</feature>
<organism evidence="2 3">
    <name type="scientific">Sarocladium strictum</name>
    <name type="common">Black bundle disease fungus</name>
    <name type="synonym">Acremonium strictum</name>
    <dbReference type="NCBI Taxonomy" id="5046"/>
    <lineage>
        <taxon>Eukaryota</taxon>
        <taxon>Fungi</taxon>
        <taxon>Dikarya</taxon>
        <taxon>Ascomycota</taxon>
        <taxon>Pezizomycotina</taxon>
        <taxon>Sordariomycetes</taxon>
        <taxon>Hypocreomycetidae</taxon>
        <taxon>Hypocreales</taxon>
        <taxon>Sarocladiaceae</taxon>
        <taxon>Sarocladium</taxon>
    </lineage>
</organism>
<name>A0AA39GLJ4_SARSR</name>
<keyword evidence="3" id="KW-1185">Reference proteome</keyword>
<feature type="compositionally biased region" description="Acidic residues" evidence="1">
    <location>
        <begin position="310"/>
        <end position="319"/>
    </location>
</feature>
<sequence length="498" mass="54472">MGVNELDLAHTLADAFNTLADEVQTLADRRTVLEHKLRFAHEQFQYLADKYAPAAPEIAETLANLQLPPPAPVDENTSVPLPQKATPTSQHQLALVIRDGRRMASQLASLRETSKTTDSSRVTYSQTSKSHQTSISTQLEHDYTVEGRKGDLQCPFTKISSPSDNAEDVAPSNGSQNHVPHPPSDPICAAMFEESTSQAGTNATAGIKCPIRFMDKHSPEEIANYVEAHKHELPRSHEVCLRRYQKNEQQIRKLDSKYGNVVSMIEGLSQLHQPMLPEDAEDAQRQVVADGASNERVETWAQAISATTDPDAEQEQQEVDPERDGHFDRPLKEVRVGESPSRPWGISVPVPDTYSGHDLPMSPPPAPVHMPRLTPPDAGASKPAGKCPFDHTKLSAMAGLTSDTKLNPDMSPGPQASYGGPPPVTPLKQAPQLHASAPSPSYQQQHTQVPPQPTFINPGMSQVTAGGQAPQMVFTGPVFIGYPIEQAFQFMNQYQRPQ</sequence>
<evidence type="ECO:0000313" key="2">
    <source>
        <dbReference type="EMBL" id="KAK0389618.1"/>
    </source>
</evidence>
<feature type="region of interest" description="Disordered" evidence="1">
    <location>
        <begin position="154"/>
        <end position="184"/>
    </location>
</feature>
<comment type="caution">
    <text evidence="2">The sequence shown here is derived from an EMBL/GenBank/DDBJ whole genome shotgun (WGS) entry which is preliminary data.</text>
</comment>
<dbReference type="AlphaFoldDB" id="A0AA39GLJ4"/>
<accession>A0AA39GLJ4</accession>
<feature type="compositionally biased region" description="Polar residues" evidence="1">
    <location>
        <begin position="75"/>
        <end position="89"/>
    </location>
</feature>
<gene>
    <name evidence="2" type="ORF">NLU13_3193</name>
</gene>
<feature type="compositionally biased region" description="Polar residues" evidence="1">
    <location>
        <begin position="116"/>
        <end position="138"/>
    </location>
</feature>
<evidence type="ECO:0000256" key="1">
    <source>
        <dbReference type="SAM" id="MobiDB-lite"/>
    </source>
</evidence>
<dbReference type="Proteomes" id="UP001175261">
    <property type="component" value="Unassembled WGS sequence"/>
</dbReference>
<feature type="compositionally biased region" description="Basic and acidic residues" evidence="1">
    <location>
        <begin position="320"/>
        <end position="336"/>
    </location>
</feature>
<feature type="region of interest" description="Disordered" evidence="1">
    <location>
        <begin position="305"/>
        <end position="384"/>
    </location>
</feature>
<protein>
    <submittedName>
        <fullName evidence="2">Uncharacterized protein</fullName>
    </submittedName>
</protein>
<proteinExistence type="predicted"/>
<feature type="region of interest" description="Disordered" evidence="1">
    <location>
        <begin position="68"/>
        <end position="89"/>
    </location>
</feature>
<dbReference type="EMBL" id="JAPDFR010000002">
    <property type="protein sequence ID" value="KAK0389618.1"/>
    <property type="molecule type" value="Genomic_DNA"/>
</dbReference>
<feature type="region of interest" description="Disordered" evidence="1">
    <location>
        <begin position="108"/>
        <end position="139"/>
    </location>
</feature>
<reference evidence="2" key="1">
    <citation type="submission" date="2022-10" db="EMBL/GenBank/DDBJ databases">
        <title>Determination and structural analysis of whole genome sequence of Sarocladium strictum F4-1.</title>
        <authorList>
            <person name="Hu L."/>
            <person name="Jiang Y."/>
        </authorList>
    </citation>
    <scope>NUCLEOTIDE SEQUENCE</scope>
    <source>
        <strain evidence="2">F4-1</strain>
    </source>
</reference>